<reference evidence="1 2" key="1">
    <citation type="submission" date="2017-09" db="EMBL/GenBank/DDBJ databases">
        <title>Depth-based differentiation of microbial function through sediment-hosted aquifers and enrichment of novel symbionts in the deep terrestrial subsurface.</title>
        <authorList>
            <person name="Probst A.J."/>
            <person name="Ladd B."/>
            <person name="Jarett J.K."/>
            <person name="Geller-Mcgrath D.E."/>
            <person name="Sieber C.M."/>
            <person name="Emerson J.B."/>
            <person name="Anantharaman K."/>
            <person name="Thomas B.C."/>
            <person name="Malmstrom R."/>
            <person name="Stieglmeier M."/>
            <person name="Klingl A."/>
            <person name="Woyke T."/>
            <person name="Ryan C.M."/>
            <person name="Banfield J.F."/>
        </authorList>
    </citation>
    <scope>NUCLEOTIDE SEQUENCE [LARGE SCALE GENOMIC DNA]</scope>
    <source>
        <strain evidence="1">CG23_combo_of_CG06-09_8_20_14_all_54_14</strain>
    </source>
</reference>
<dbReference type="EMBL" id="PCRZ01000023">
    <property type="protein sequence ID" value="PIP29949.1"/>
    <property type="molecule type" value="Genomic_DNA"/>
</dbReference>
<evidence type="ECO:0000313" key="1">
    <source>
        <dbReference type="EMBL" id="PIP29949.1"/>
    </source>
</evidence>
<name>A0A2G9Z9U0_9BACT</name>
<protein>
    <submittedName>
        <fullName evidence="1">Uncharacterized protein</fullName>
    </submittedName>
</protein>
<gene>
    <name evidence="1" type="ORF">COX26_01340</name>
</gene>
<comment type="caution">
    <text evidence="1">The sequence shown here is derived from an EMBL/GenBank/DDBJ whole genome shotgun (WGS) entry which is preliminary data.</text>
</comment>
<proteinExistence type="predicted"/>
<accession>A0A2G9Z9U0</accession>
<dbReference type="Proteomes" id="UP000228812">
    <property type="component" value="Unassembled WGS sequence"/>
</dbReference>
<dbReference type="AlphaFoldDB" id="A0A2G9Z9U0"/>
<evidence type="ECO:0000313" key="2">
    <source>
        <dbReference type="Proteomes" id="UP000228812"/>
    </source>
</evidence>
<organism evidence="1 2">
    <name type="scientific">Candidatus Jorgensenbacteria bacterium CG23_combo_of_CG06-09_8_20_14_all_54_14</name>
    <dbReference type="NCBI Taxonomy" id="1974595"/>
    <lineage>
        <taxon>Bacteria</taxon>
        <taxon>Candidatus Joergenseniibacteriota</taxon>
    </lineage>
</organism>
<sequence length="103" mass="11160">MTIIQPHKNRPLMRFLLLLFLLLAGGGAFCIFEYNAVAEARQGITAAREAAVKAQASNADLKDTLYRMIDPGVLRAAAEGGGLTLVRDPQYLQSAPWLSASSR</sequence>